<feature type="chain" id="PRO_5001866909" description="Lipoprotein" evidence="1">
    <location>
        <begin position="21"/>
        <end position="40"/>
    </location>
</feature>
<feature type="signal peptide" evidence="1">
    <location>
        <begin position="1"/>
        <end position="20"/>
    </location>
</feature>
<dbReference type="Proteomes" id="UP000029644">
    <property type="component" value="Unassembled WGS sequence"/>
</dbReference>
<evidence type="ECO:0000256" key="1">
    <source>
        <dbReference type="SAM" id="SignalP"/>
    </source>
</evidence>
<comment type="caution">
    <text evidence="2">The sequence shown here is derived from an EMBL/GenBank/DDBJ whole genome shotgun (WGS) entry which is preliminary data.</text>
</comment>
<accession>A0A090VF65</accession>
<dbReference type="AlphaFoldDB" id="A0A090VF65"/>
<protein>
    <recommendedName>
        <fullName evidence="4">Lipoprotein</fullName>
    </recommendedName>
</protein>
<gene>
    <name evidence="2" type="ORF">JCM19300_379</name>
</gene>
<proteinExistence type="predicted"/>
<evidence type="ECO:0000313" key="2">
    <source>
        <dbReference type="EMBL" id="GAL62718.1"/>
    </source>
</evidence>
<evidence type="ECO:0008006" key="4">
    <source>
        <dbReference type="Google" id="ProtNLM"/>
    </source>
</evidence>
<keyword evidence="1" id="KW-0732">Signal</keyword>
<reference evidence="2 3" key="1">
    <citation type="journal article" date="2014" name="Genome Announc.">
        <title>Draft Genome Sequences of Marine Flavobacterium Algibacter lectus Strains SS8 and NR4.</title>
        <authorList>
            <person name="Takatani N."/>
            <person name="Nakanishi M."/>
            <person name="Meirelles P."/>
            <person name="Mino S."/>
            <person name="Suda W."/>
            <person name="Oshima K."/>
            <person name="Hattori M."/>
            <person name="Ohkuma M."/>
            <person name="Hosokawa M."/>
            <person name="Miyashita K."/>
            <person name="Thompson F.L."/>
            <person name="Niwa A."/>
            <person name="Sawabe T."/>
            <person name="Sawabe T."/>
        </authorList>
    </citation>
    <scope>NUCLEOTIDE SEQUENCE [LARGE SCALE GENOMIC DNA]</scope>
    <source>
        <strain evidence="2 3">JCM 19300</strain>
    </source>
</reference>
<evidence type="ECO:0000313" key="3">
    <source>
        <dbReference type="Proteomes" id="UP000029644"/>
    </source>
</evidence>
<organism evidence="2 3">
    <name type="scientific">Algibacter lectus</name>
    <dbReference type="NCBI Taxonomy" id="221126"/>
    <lineage>
        <taxon>Bacteria</taxon>
        <taxon>Pseudomonadati</taxon>
        <taxon>Bacteroidota</taxon>
        <taxon>Flavobacteriia</taxon>
        <taxon>Flavobacteriales</taxon>
        <taxon>Flavobacteriaceae</taxon>
        <taxon>Algibacter</taxon>
    </lineage>
</organism>
<dbReference type="EMBL" id="BBNQ01000007">
    <property type="protein sequence ID" value="GAL62718.1"/>
    <property type="molecule type" value="Genomic_DNA"/>
</dbReference>
<sequence>MKTYKTLLLVALTSSLFFNSCQVTSQSFLLNYQKKNPTNH</sequence>
<name>A0A090VF65_9FLAO</name>